<evidence type="ECO:0000256" key="3">
    <source>
        <dbReference type="ARBA" id="ARBA00022833"/>
    </source>
</evidence>
<evidence type="ECO:0000313" key="7">
    <source>
        <dbReference type="EMBL" id="MBX61644.1"/>
    </source>
</evidence>
<dbReference type="GO" id="GO:0008270">
    <property type="term" value="F:zinc ion binding"/>
    <property type="evidence" value="ECO:0007669"/>
    <property type="project" value="UniProtKB-KW"/>
</dbReference>
<dbReference type="PANTHER" id="PTHR46632">
    <property type="entry name" value="E3 UBIQUITIN-PROTEIN LIGASE SINA-LIKE 4"/>
    <property type="match status" value="1"/>
</dbReference>
<dbReference type="Pfam" id="PF21361">
    <property type="entry name" value="Sina_ZnF"/>
    <property type="match status" value="1"/>
</dbReference>
<comment type="function">
    <text evidence="4">E3 ubiquitin-protein ligase that mediates ubiquitination and subsequent proteasomal degradation of target proteins. E3 ubiquitin ligases accept ubiquitin from an E2 ubiquitin-conjugating enzyme in the form of a thioester and then directly transfers the ubiquitin to targeted substrates. It probably triggers the ubiquitin-mediated degradation of different substrates.</text>
</comment>
<dbReference type="SUPFAM" id="SSF49599">
    <property type="entry name" value="TRAF domain-like"/>
    <property type="match status" value="1"/>
</dbReference>
<dbReference type="Gene3D" id="3.30.40.10">
    <property type="entry name" value="Zinc/RING finger domain, C3HC4 (zinc finger)"/>
    <property type="match status" value="1"/>
</dbReference>
<feature type="domain" description="SIAH-type" evidence="6">
    <location>
        <begin position="1"/>
        <end position="51"/>
    </location>
</feature>
<keyword evidence="3" id="KW-0862">Zinc</keyword>
<evidence type="ECO:0000256" key="4">
    <source>
        <dbReference type="ARBA" id="ARBA00024004"/>
    </source>
</evidence>
<evidence type="ECO:0000256" key="5">
    <source>
        <dbReference type="PROSITE-ProRule" id="PRU00455"/>
    </source>
</evidence>
<dbReference type="InterPro" id="IPR013010">
    <property type="entry name" value="Znf_SIAH"/>
</dbReference>
<dbReference type="PANTHER" id="PTHR46632:SF16">
    <property type="entry name" value="E3 UBIQUITIN-PROTEIN LIGASE SINA-LIKE 10"/>
    <property type="match status" value="1"/>
</dbReference>
<sequence length="175" mass="20046">MKYGCKEIVSYSKRYGHNKTCDYVPCSCPHSGCSFIGLSKQLYQHYGTKHNPSRIRFSYNQGASVLLTTSQKFLIFQEEREGVLFILQNKVEILGNMMTVCCMGPPSLKQRYFYELTVEKDESSLKLQSFTETTQSRVGDPPSAGFLLVPGEFFGSYGQISLDLTIWRHCDYHFE</sequence>
<evidence type="ECO:0000259" key="6">
    <source>
        <dbReference type="PROSITE" id="PS51081"/>
    </source>
</evidence>
<evidence type="ECO:0000256" key="1">
    <source>
        <dbReference type="ARBA" id="ARBA00022723"/>
    </source>
</evidence>
<dbReference type="AlphaFoldDB" id="A0A2P2Q3W3"/>
<keyword evidence="1" id="KW-0479">Metal-binding</keyword>
<dbReference type="UniPathway" id="UPA00143"/>
<dbReference type="InterPro" id="IPR013083">
    <property type="entry name" value="Znf_RING/FYVE/PHD"/>
</dbReference>
<organism evidence="7">
    <name type="scientific">Rhizophora mucronata</name>
    <name type="common">Asiatic mangrove</name>
    <dbReference type="NCBI Taxonomy" id="61149"/>
    <lineage>
        <taxon>Eukaryota</taxon>
        <taxon>Viridiplantae</taxon>
        <taxon>Streptophyta</taxon>
        <taxon>Embryophyta</taxon>
        <taxon>Tracheophyta</taxon>
        <taxon>Spermatophyta</taxon>
        <taxon>Magnoliopsida</taxon>
        <taxon>eudicotyledons</taxon>
        <taxon>Gunneridae</taxon>
        <taxon>Pentapetalae</taxon>
        <taxon>rosids</taxon>
        <taxon>fabids</taxon>
        <taxon>Malpighiales</taxon>
        <taxon>Rhizophoraceae</taxon>
        <taxon>Rhizophora</taxon>
    </lineage>
</organism>
<dbReference type="GO" id="GO:0016567">
    <property type="term" value="P:protein ubiquitination"/>
    <property type="evidence" value="ECO:0007669"/>
    <property type="project" value="UniProtKB-UniPathway"/>
</dbReference>
<reference evidence="7" key="1">
    <citation type="submission" date="2018-02" db="EMBL/GenBank/DDBJ databases">
        <title>Rhizophora mucronata_Transcriptome.</title>
        <authorList>
            <person name="Meera S.P."/>
            <person name="Sreeshan A."/>
            <person name="Augustine A."/>
        </authorList>
    </citation>
    <scope>NUCLEOTIDE SEQUENCE</scope>
    <source>
        <tissue evidence="7">Leaf</tissue>
    </source>
</reference>
<name>A0A2P2Q3W3_RHIMU</name>
<keyword evidence="2 5" id="KW-0863">Zinc-finger</keyword>
<dbReference type="PROSITE" id="PS51081">
    <property type="entry name" value="ZF_SIAH"/>
    <property type="match status" value="1"/>
</dbReference>
<proteinExistence type="predicted"/>
<dbReference type="InterPro" id="IPR044286">
    <property type="entry name" value="SINL_plant"/>
</dbReference>
<accession>A0A2P2Q3W3</accession>
<dbReference type="EMBL" id="GGEC01081160">
    <property type="protein sequence ID" value="MBX61644.1"/>
    <property type="molecule type" value="Transcribed_RNA"/>
</dbReference>
<protein>
    <submittedName>
        <fullName evidence="7">E3 ubiquitin-protein ligase</fullName>
    </submittedName>
</protein>
<evidence type="ECO:0000256" key="2">
    <source>
        <dbReference type="ARBA" id="ARBA00022771"/>
    </source>
</evidence>